<accession>A0A194XB38</accession>
<evidence type="ECO:0000256" key="1">
    <source>
        <dbReference type="SAM" id="Phobius"/>
    </source>
</evidence>
<dbReference type="AlphaFoldDB" id="A0A194XB38"/>
<dbReference type="InParanoid" id="A0A194XB38"/>
<feature type="transmembrane region" description="Helical" evidence="1">
    <location>
        <begin position="84"/>
        <end position="102"/>
    </location>
</feature>
<organism evidence="2 3">
    <name type="scientific">Mollisia scopiformis</name>
    <name type="common">Conifer needle endophyte fungus</name>
    <name type="synonym">Phialocephala scopiformis</name>
    <dbReference type="NCBI Taxonomy" id="149040"/>
    <lineage>
        <taxon>Eukaryota</taxon>
        <taxon>Fungi</taxon>
        <taxon>Dikarya</taxon>
        <taxon>Ascomycota</taxon>
        <taxon>Pezizomycotina</taxon>
        <taxon>Leotiomycetes</taxon>
        <taxon>Helotiales</taxon>
        <taxon>Mollisiaceae</taxon>
        <taxon>Mollisia</taxon>
    </lineage>
</organism>
<dbReference type="OrthoDB" id="3026777at2759"/>
<evidence type="ECO:0000313" key="2">
    <source>
        <dbReference type="EMBL" id="KUJ17364.1"/>
    </source>
</evidence>
<keyword evidence="1" id="KW-1133">Transmembrane helix</keyword>
<keyword evidence="1" id="KW-0472">Membrane</keyword>
<dbReference type="GeneID" id="28832216"/>
<keyword evidence="1" id="KW-0812">Transmembrane</keyword>
<dbReference type="RefSeq" id="XP_018071719.1">
    <property type="nucleotide sequence ID" value="XM_018222490.1"/>
</dbReference>
<dbReference type="KEGG" id="psco:LY89DRAFT_781577"/>
<keyword evidence="3" id="KW-1185">Reference proteome</keyword>
<dbReference type="Proteomes" id="UP000070700">
    <property type="component" value="Unassembled WGS sequence"/>
</dbReference>
<dbReference type="EMBL" id="KQ947414">
    <property type="protein sequence ID" value="KUJ17364.1"/>
    <property type="molecule type" value="Genomic_DNA"/>
</dbReference>
<sequence length="124" mass="13391">MASHAASNVVSSGLATRDCGLAISAFGDGVRAPLLVIAASYIDPYTETARLYTWFAFTDALSHTLGDLFLQAIWRLGLHLQGQWLVLPILVTMLFIVLSYGMSTVLPKVSEDTATSQNDRTQAS</sequence>
<protein>
    <submittedName>
        <fullName evidence="2">Uncharacterized protein</fullName>
    </submittedName>
</protein>
<gene>
    <name evidence="2" type="ORF">LY89DRAFT_781577</name>
</gene>
<reference evidence="2 3" key="1">
    <citation type="submission" date="2015-10" db="EMBL/GenBank/DDBJ databases">
        <title>Full genome of DAOMC 229536 Phialocephala scopiformis, a fungal endophyte of spruce producing the potent anti-insectan compound rugulosin.</title>
        <authorList>
            <consortium name="DOE Joint Genome Institute"/>
            <person name="Walker A.K."/>
            <person name="Frasz S.L."/>
            <person name="Seifert K.A."/>
            <person name="Miller J.D."/>
            <person name="Mondo S.J."/>
            <person name="Labutti K."/>
            <person name="Lipzen A."/>
            <person name="Dockter R."/>
            <person name="Kennedy M."/>
            <person name="Grigoriev I.V."/>
            <person name="Spatafora J.W."/>
        </authorList>
    </citation>
    <scope>NUCLEOTIDE SEQUENCE [LARGE SCALE GENOMIC DNA]</scope>
    <source>
        <strain evidence="2 3">CBS 120377</strain>
    </source>
</reference>
<proteinExistence type="predicted"/>
<name>A0A194XB38_MOLSC</name>
<evidence type="ECO:0000313" key="3">
    <source>
        <dbReference type="Proteomes" id="UP000070700"/>
    </source>
</evidence>